<keyword evidence="3" id="KW-1185">Reference proteome</keyword>
<comment type="caution">
    <text evidence="2">The sequence shown here is derived from an EMBL/GenBank/DDBJ whole genome shotgun (WGS) entry which is preliminary data.</text>
</comment>
<keyword evidence="1" id="KW-0472">Membrane</keyword>
<evidence type="ECO:0000313" key="3">
    <source>
        <dbReference type="Proteomes" id="UP000481327"/>
    </source>
</evidence>
<accession>A0A7C9KNQ2</accession>
<organism evidence="2 3">
    <name type="scientific">Sandarakinorhabdus fusca</name>
    <dbReference type="NCBI Taxonomy" id="1439888"/>
    <lineage>
        <taxon>Bacteria</taxon>
        <taxon>Pseudomonadati</taxon>
        <taxon>Pseudomonadota</taxon>
        <taxon>Alphaproteobacteria</taxon>
        <taxon>Sphingomonadales</taxon>
        <taxon>Sphingosinicellaceae</taxon>
        <taxon>Sandarakinorhabdus</taxon>
    </lineage>
</organism>
<gene>
    <name evidence="2" type="ORF">F3168_11615</name>
</gene>
<sequence>MLRQLMGTTATTLIARQFGGAAAGPAGALVGLALPFIAPRFGPLGMVGMAVGAWAIGRILKEQAEKDAAAATGVTIDAGRATDPTLLPSRR</sequence>
<dbReference type="Proteomes" id="UP000481327">
    <property type="component" value="Unassembled WGS sequence"/>
</dbReference>
<evidence type="ECO:0000256" key="1">
    <source>
        <dbReference type="SAM" id="Phobius"/>
    </source>
</evidence>
<dbReference type="EMBL" id="WIOL01000004">
    <property type="protein sequence ID" value="MQT17904.1"/>
    <property type="molecule type" value="Genomic_DNA"/>
</dbReference>
<name>A0A7C9KNQ2_9SPHN</name>
<keyword evidence="1" id="KW-0812">Transmembrane</keyword>
<feature type="transmembrane region" description="Helical" evidence="1">
    <location>
        <begin position="33"/>
        <end position="56"/>
    </location>
</feature>
<protein>
    <submittedName>
        <fullName evidence="2">Uncharacterized protein</fullName>
    </submittedName>
</protein>
<proteinExistence type="predicted"/>
<reference evidence="2 3" key="1">
    <citation type="submission" date="2019-09" db="EMBL/GenBank/DDBJ databases">
        <title>Polymorphobacter sp. isolated from a lake in China.</title>
        <authorList>
            <person name="Liu Z."/>
        </authorList>
    </citation>
    <scope>NUCLEOTIDE SEQUENCE [LARGE SCALE GENOMIC DNA]</scope>
    <source>
        <strain evidence="2 3">D40P</strain>
    </source>
</reference>
<dbReference type="RefSeq" id="WP_152578374.1">
    <property type="nucleotide sequence ID" value="NZ_JAATJI010000001.1"/>
</dbReference>
<dbReference type="AlphaFoldDB" id="A0A7C9KNQ2"/>
<evidence type="ECO:0000313" key="2">
    <source>
        <dbReference type="EMBL" id="MQT17904.1"/>
    </source>
</evidence>
<keyword evidence="1" id="KW-1133">Transmembrane helix</keyword>